<dbReference type="NCBIfam" id="TIGR01076">
    <property type="entry name" value="sortase_fam"/>
    <property type="match status" value="1"/>
</dbReference>
<keyword evidence="3" id="KW-0812">Transmembrane</keyword>
<evidence type="ECO:0000313" key="5">
    <source>
        <dbReference type="Proteomes" id="UP000188145"/>
    </source>
</evidence>
<keyword evidence="1" id="KW-0378">Hydrolase</keyword>
<organism evidence="4 5">
    <name type="scientific">Tessaracoccus aquimaris</name>
    <dbReference type="NCBI Taxonomy" id="1332264"/>
    <lineage>
        <taxon>Bacteria</taxon>
        <taxon>Bacillati</taxon>
        <taxon>Actinomycetota</taxon>
        <taxon>Actinomycetes</taxon>
        <taxon>Propionibacteriales</taxon>
        <taxon>Propionibacteriaceae</taxon>
        <taxon>Tessaracoccus</taxon>
    </lineage>
</organism>
<dbReference type="Gene3D" id="2.40.260.10">
    <property type="entry name" value="Sortase"/>
    <property type="match status" value="1"/>
</dbReference>
<dbReference type="InterPro" id="IPR005754">
    <property type="entry name" value="Sortase"/>
</dbReference>
<dbReference type="NCBIfam" id="NF033745">
    <property type="entry name" value="class_C_sortase"/>
    <property type="match status" value="1"/>
</dbReference>
<dbReference type="OrthoDB" id="5242161at2"/>
<feature type="active site" description="Proton donor/acceptor" evidence="2">
    <location>
        <position position="151"/>
    </location>
</feature>
<dbReference type="SUPFAM" id="SSF63817">
    <property type="entry name" value="Sortase"/>
    <property type="match status" value="1"/>
</dbReference>
<evidence type="ECO:0000313" key="4">
    <source>
        <dbReference type="EMBL" id="AQP48564.1"/>
    </source>
</evidence>
<dbReference type="CDD" id="cd05827">
    <property type="entry name" value="Sortase_C"/>
    <property type="match status" value="1"/>
</dbReference>
<evidence type="ECO:0000256" key="1">
    <source>
        <dbReference type="ARBA" id="ARBA00022801"/>
    </source>
</evidence>
<dbReference type="KEGG" id="tes:BW730_14700"/>
<dbReference type="GO" id="GO:0016787">
    <property type="term" value="F:hydrolase activity"/>
    <property type="evidence" value="ECO:0007669"/>
    <property type="project" value="UniProtKB-KW"/>
</dbReference>
<protein>
    <submittedName>
        <fullName evidence="4">Class C sortase</fullName>
    </submittedName>
</protein>
<keyword evidence="3" id="KW-0472">Membrane</keyword>
<dbReference type="AlphaFoldDB" id="A0A1Q2CR32"/>
<dbReference type="Proteomes" id="UP000188145">
    <property type="component" value="Chromosome"/>
</dbReference>
<reference evidence="5" key="1">
    <citation type="submission" date="2017-02" db="EMBL/GenBank/DDBJ databases">
        <title>Tessaracoccus aquaemaris sp. nov., isolated from the intestine of a Korean rockfish, Sebastes schlegelii, in a marine aquaculture pond.</title>
        <authorList>
            <person name="Tak E.J."/>
            <person name="Bae J.-W."/>
        </authorList>
    </citation>
    <scope>NUCLEOTIDE SEQUENCE [LARGE SCALE GENOMIC DNA]</scope>
    <source>
        <strain evidence="5">NSG39</strain>
    </source>
</reference>
<sequence>MPWFNTGLALVGLVGVLVMLYPSVASWFAQYNQSHVIRDLSSAVDDEPPARLHAEIQTAREYNDALTGGALLSPGSNIPKGSGTSTSALDYWSILDAGSGNMGRLRIDAIDVDLPIYHGTSDETLTKGVGHLEGTSLPVGGESQHSVLTAHRGLPSATLFDNLGDLKPGDTFTIEVFGEVLTYQVVDTQTIEPDKTQALVPRYGRDLVTLVTCTPLGINTHRYLVTGERITPTPIEDVERAGQRPEIPGFPWWTLALGGAVLAFGTVVVWSGSTKSRRAVG</sequence>
<evidence type="ECO:0000256" key="2">
    <source>
        <dbReference type="PIRSR" id="PIRSR605754-1"/>
    </source>
</evidence>
<proteinExistence type="predicted"/>
<accession>A0A1Q2CR32</accession>
<dbReference type="STRING" id="1332264.BW730_14700"/>
<keyword evidence="3" id="KW-1133">Transmembrane helix</keyword>
<feature type="active site" description="Acyl-thioester intermediate" evidence="2">
    <location>
        <position position="213"/>
    </location>
</feature>
<dbReference type="InterPro" id="IPR042002">
    <property type="entry name" value="Sortase_C"/>
</dbReference>
<gene>
    <name evidence="4" type="ORF">BW730_14700</name>
</gene>
<dbReference type="EMBL" id="CP019606">
    <property type="protein sequence ID" value="AQP48564.1"/>
    <property type="molecule type" value="Genomic_DNA"/>
</dbReference>
<name>A0A1Q2CR32_9ACTN</name>
<feature type="transmembrane region" description="Helical" evidence="3">
    <location>
        <begin position="250"/>
        <end position="270"/>
    </location>
</feature>
<dbReference type="Pfam" id="PF04203">
    <property type="entry name" value="Sortase"/>
    <property type="match status" value="1"/>
</dbReference>
<evidence type="ECO:0000256" key="3">
    <source>
        <dbReference type="SAM" id="Phobius"/>
    </source>
</evidence>
<dbReference type="InterPro" id="IPR023365">
    <property type="entry name" value="Sortase_dom-sf"/>
</dbReference>
<keyword evidence="5" id="KW-1185">Reference proteome</keyword>
<dbReference type="RefSeq" id="WP_145952900.1">
    <property type="nucleotide sequence ID" value="NZ_CP019606.1"/>
</dbReference>